<dbReference type="PANTHER" id="PTHR30250:SF11">
    <property type="entry name" value="O-ANTIGEN TRANSPORTER-RELATED"/>
    <property type="match status" value="1"/>
</dbReference>
<feature type="transmembrane region" description="Helical" evidence="6">
    <location>
        <begin position="249"/>
        <end position="272"/>
    </location>
</feature>
<keyword evidence="3 6" id="KW-0812">Transmembrane</keyword>
<proteinExistence type="predicted"/>
<dbReference type="PATRIC" id="fig|570156.3.peg.2843"/>
<protein>
    <recommendedName>
        <fullName evidence="9">Membrane protein involved in the export of O-antigen and teichoic acid</fullName>
    </recommendedName>
</protein>
<feature type="transmembrane region" description="Helical" evidence="6">
    <location>
        <begin position="324"/>
        <end position="343"/>
    </location>
</feature>
<evidence type="ECO:0000256" key="1">
    <source>
        <dbReference type="ARBA" id="ARBA00004651"/>
    </source>
</evidence>
<dbReference type="OrthoDB" id="6283335at2"/>
<feature type="transmembrane region" description="Helical" evidence="6">
    <location>
        <begin position="121"/>
        <end position="142"/>
    </location>
</feature>
<feature type="transmembrane region" description="Helical" evidence="6">
    <location>
        <begin position="43"/>
        <end position="65"/>
    </location>
</feature>
<dbReference type="RefSeq" id="WP_054552673.1">
    <property type="nucleotide sequence ID" value="NZ_LJTC01000005.1"/>
</dbReference>
<evidence type="ECO:0000256" key="6">
    <source>
        <dbReference type="SAM" id="Phobius"/>
    </source>
</evidence>
<keyword evidence="4 6" id="KW-1133">Transmembrane helix</keyword>
<dbReference type="GO" id="GO:0005886">
    <property type="term" value="C:plasma membrane"/>
    <property type="evidence" value="ECO:0007669"/>
    <property type="project" value="UniProtKB-SubCell"/>
</dbReference>
<reference evidence="7 8" key="1">
    <citation type="submission" date="2015-09" db="EMBL/GenBank/DDBJ databases">
        <title>Draft Genome Sequence of Pseudoalteromonas lipolytica UCD-48B.</title>
        <authorList>
            <person name="Krusor M."/>
            <person name="Coil D.A."/>
            <person name="Lang J.M."/>
            <person name="Eisen J.A."/>
            <person name="Alexiev A."/>
        </authorList>
    </citation>
    <scope>NUCLEOTIDE SEQUENCE [LARGE SCALE GENOMIC DNA]</scope>
    <source>
        <strain evidence="7 8">UCD-48B</strain>
    </source>
</reference>
<evidence type="ECO:0008006" key="9">
    <source>
        <dbReference type="Google" id="ProtNLM"/>
    </source>
</evidence>
<feature type="transmembrane region" description="Helical" evidence="6">
    <location>
        <begin position="219"/>
        <end position="243"/>
    </location>
</feature>
<feature type="transmembrane region" description="Helical" evidence="6">
    <location>
        <begin position="154"/>
        <end position="170"/>
    </location>
</feature>
<dbReference type="EMBL" id="LJTC01000005">
    <property type="protein sequence ID" value="KPM83757.1"/>
    <property type="molecule type" value="Genomic_DNA"/>
</dbReference>
<evidence type="ECO:0000256" key="2">
    <source>
        <dbReference type="ARBA" id="ARBA00022475"/>
    </source>
</evidence>
<dbReference type="AlphaFoldDB" id="A0A0P7EF79"/>
<accession>A0A0P7EF79</accession>
<gene>
    <name evidence="7" type="ORF">AOG27_08890</name>
</gene>
<evidence type="ECO:0000313" key="7">
    <source>
        <dbReference type="EMBL" id="KPM83757.1"/>
    </source>
</evidence>
<evidence type="ECO:0000256" key="3">
    <source>
        <dbReference type="ARBA" id="ARBA00022692"/>
    </source>
</evidence>
<feature type="transmembrane region" description="Helical" evidence="6">
    <location>
        <begin position="355"/>
        <end position="374"/>
    </location>
</feature>
<feature type="transmembrane region" description="Helical" evidence="6">
    <location>
        <begin position="292"/>
        <end position="312"/>
    </location>
</feature>
<name>A0A0P7EF79_9GAMM</name>
<evidence type="ECO:0000313" key="8">
    <source>
        <dbReference type="Proteomes" id="UP000050378"/>
    </source>
</evidence>
<dbReference type="STRING" id="570156.AOG27_08890"/>
<dbReference type="Proteomes" id="UP000050378">
    <property type="component" value="Unassembled WGS sequence"/>
</dbReference>
<feature type="transmembrane region" description="Helical" evidence="6">
    <location>
        <begin position="86"/>
        <end position="109"/>
    </location>
</feature>
<dbReference type="PANTHER" id="PTHR30250">
    <property type="entry name" value="PST FAMILY PREDICTED COLANIC ACID TRANSPORTER"/>
    <property type="match status" value="1"/>
</dbReference>
<keyword evidence="2" id="KW-1003">Cell membrane</keyword>
<keyword evidence="5 6" id="KW-0472">Membrane</keyword>
<feature type="transmembrane region" description="Helical" evidence="6">
    <location>
        <begin position="176"/>
        <end position="198"/>
    </location>
</feature>
<feature type="transmembrane region" description="Helical" evidence="6">
    <location>
        <begin position="380"/>
        <end position="401"/>
    </location>
</feature>
<evidence type="ECO:0000256" key="5">
    <source>
        <dbReference type="ARBA" id="ARBA00023136"/>
    </source>
</evidence>
<sequence>MNKDVVKAFLSLSSFTALNHGSRIVLTLCLARLLSTDEFGTFAALLALCEILLLPASMGFASSLMRISYPLYKAQQHDLLRGLKHVYLAASCLFGVIFVAAVVISFQAISPHQSAQEHVVYLLLLVPIGAIMQSQSAFLVALNKPKIGLITQQCIFELLTAGFCFFVYLIRGDLSLVEICILLFCSILCVVIYQYWLIKRLIVASTARYQTKQWCKDSLIMLASGAGTVLVAKLDVLLVHHWFGAQGVSIFFPAVVIAGLLTILGNAANQYLKPILMADETTEQQLSELMKVVWRFNFAAILLLALLAKPLLTLYGESQLQEGFWILMLLLLGQLLLPARILASSMIKLKGNPLINLYVLLGATSVTVLMAVLLKDQFGLLGVAVAFSGGFMLGAICRMVIVCTRMRLPLSVVLGLVR</sequence>
<comment type="subcellular location">
    <subcellularLocation>
        <location evidence="1">Cell membrane</location>
        <topology evidence="1">Multi-pass membrane protein</topology>
    </subcellularLocation>
</comment>
<evidence type="ECO:0000256" key="4">
    <source>
        <dbReference type="ARBA" id="ARBA00022989"/>
    </source>
</evidence>
<organism evidence="7 8">
    <name type="scientific">Pseudoalteromonas lipolytica</name>
    <dbReference type="NCBI Taxonomy" id="570156"/>
    <lineage>
        <taxon>Bacteria</taxon>
        <taxon>Pseudomonadati</taxon>
        <taxon>Pseudomonadota</taxon>
        <taxon>Gammaproteobacteria</taxon>
        <taxon>Alteromonadales</taxon>
        <taxon>Pseudoalteromonadaceae</taxon>
        <taxon>Pseudoalteromonas</taxon>
    </lineage>
</organism>
<dbReference type="InterPro" id="IPR050833">
    <property type="entry name" value="Poly_Biosynth_Transport"/>
</dbReference>
<comment type="caution">
    <text evidence="7">The sequence shown here is derived from an EMBL/GenBank/DDBJ whole genome shotgun (WGS) entry which is preliminary data.</text>
</comment>